<proteinExistence type="inferred from homology"/>
<dbReference type="Proteomes" id="UP000261540">
    <property type="component" value="Unplaced"/>
</dbReference>
<feature type="compositionally biased region" description="Basic and acidic residues" evidence="4">
    <location>
        <begin position="300"/>
        <end position="311"/>
    </location>
</feature>
<name>A0A3B3QJX1_9TELE</name>
<dbReference type="STRING" id="1676925.ENSPKIP00000007052"/>
<protein>
    <submittedName>
        <fullName evidence="5">Uncharacterized protein</fullName>
    </submittedName>
</protein>
<evidence type="ECO:0000256" key="1">
    <source>
        <dbReference type="ARBA" id="ARBA00004613"/>
    </source>
</evidence>
<dbReference type="GeneTree" id="ENSGT00990000204039"/>
<evidence type="ECO:0000313" key="6">
    <source>
        <dbReference type="Proteomes" id="UP000261540"/>
    </source>
</evidence>
<reference evidence="5" key="1">
    <citation type="submission" date="2025-08" db="UniProtKB">
        <authorList>
            <consortium name="Ensembl"/>
        </authorList>
    </citation>
    <scope>IDENTIFICATION</scope>
</reference>
<reference evidence="5" key="2">
    <citation type="submission" date="2025-09" db="UniProtKB">
        <authorList>
            <consortium name="Ensembl"/>
        </authorList>
    </citation>
    <scope>IDENTIFICATION</scope>
</reference>
<organism evidence="5 6">
    <name type="scientific">Paramormyrops kingsleyae</name>
    <dbReference type="NCBI Taxonomy" id="1676925"/>
    <lineage>
        <taxon>Eukaryota</taxon>
        <taxon>Metazoa</taxon>
        <taxon>Chordata</taxon>
        <taxon>Craniata</taxon>
        <taxon>Vertebrata</taxon>
        <taxon>Euteleostomi</taxon>
        <taxon>Actinopterygii</taxon>
        <taxon>Neopterygii</taxon>
        <taxon>Teleostei</taxon>
        <taxon>Osteoglossocephala</taxon>
        <taxon>Osteoglossomorpha</taxon>
        <taxon>Osteoglossiformes</taxon>
        <taxon>Mormyridae</taxon>
        <taxon>Paramormyrops</taxon>
    </lineage>
</organism>
<accession>A0A3B3QJX1</accession>
<evidence type="ECO:0000256" key="4">
    <source>
        <dbReference type="SAM" id="MobiDB-lite"/>
    </source>
</evidence>
<evidence type="ECO:0000256" key="3">
    <source>
        <dbReference type="ARBA" id="ARBA00022525"/>
    </source>
</evidence>
<dbReference type="InterPro" id="IPR015615">
    <property type="entry name" value="TGF-beta-rel"/>
</dbReference>
<keyword evidence="6" id="KW-1185">Reference proteome</keyword>
<feature type="region of interest" description="Disordered" evidence="4">
    <location>
        <begin position="279"/>
        <end position="311"/>
    </location>
</feature>
<dbReference type="InterPro" id="IPR029034">
    <property type="entry name" value="Cystine-knot_cytokine"/>
</dbReference>
<comment type="subcellular location">
    <subcellularLocation>
        <location evidence="1">Secreted</location>
    </subcellularLocation>
</comment>
<sequence length="311" mass="34303">MLHVDRLSGQRSEPHPYMMHIYQLLDPQEAADPSGSDGTLVQSFRTSQFGPPGWIWFNVSHLMPSMSAAELVLLRRTLHPEPLSVSVAIHAGPALDGRPLGLAGGAAGFRLRYADESGNLELHEALTQSLYCLNTSAQSQPLLVAYRLGRPRQVARPTAPSSQCRQQHHRCGSALRRQSAPPAPSCRLHKHYVDFQDLSDWVLQPLGFSFSFCRWVPSSFCYFLSGLSDHLTGFESLGTTTYTIAATEVQGYDIAIGRLGNRSAACAGAQRPRHMGLQHPSWAQMHSSSNGKKFPYAKHSKTDGKKNMPKQ</sequence>
<dbReference type="GO" id="GO:0005125">
    <property type="term" value="F:cytokine activity"/>
    <property type="evidence" value="ECO:0007669"/>
    <property type="project" value="TreeGrafter"/>
</dbReference>
<dbReference type="PANTHER" id="PTHR11848">
    <property type="entry name" value="TGF-BETA FAMILY"/>
    <property type="match status" value="1"/>
</dbReference>
<evidence type="ECO:0000256" key="2">
    <source>
        <dbReference type="ARBA" id="ARBA00006656"/>
    </source>
</evidence>
<dbReference type="SUPFAM" id="SSF57501">
    <property type="entry name" value="Cystine-knot cytokines"/>
    <property type="match status" value="1"/>
</dbReference>
<dbReference type="Ensembl" id="ENSPKIT00000031096.1">
    <property type="protein sequence ID" value="ENSPKIP00000007052.1"/>
    <property type="gene ID" value="ENSPKIG00000023099.1"/>
</dbReference>
<evidence type="ECO:0000313" key="5">
    <source>
        <dbReference type="Ensembl" id="ENSPKIP00000007052.1"/>
    </source>
</evidence>
<dbReference type="AlphaFoldDB" id="A0A3B3QJX1"/>
<keyword evidence="3" id="KW-0964">Secreted</keyword>
<dbReference type="PANTHER" id="PTHR11848:SF243">
    <property type="entry name" value="GROWTH_DIFFERENTIATION FACTOR 6-A-LIKE"/>
    <property type="match status" value="1"/>
</dbReference>
<comment type="similarity">
    <text evidence="2">Belongs to the TGF-beta family.</text>
</comment>
<dbReference type="GO" id="GO:0005615">
    <property type="term" value="C:extracellular space"/>
    <property type="evidence" value="ECO:0007669"/>
    <property type="project" value="TreeGrafter"/>
</dbReference>